<name>A0A077LWQ0_9MICO</name>
<evidence type="ECO:0000256" key="1">
    <source>
        <dbReference type="ARBA" id="ARBA00011073"/>
    </source>
</evidence>
<proteinExistence type="inferred from homology"/>
<evidence type="ECO:0000256" key="6">
    <source>
        <dbReference type="SAM" id="MobiDB-lite"/>
    </source>
</evidence>
<evidence type="ECO:0000256" key="5">
    <source>
        <dbReference type="PROSITE-ProRule" id="PRU01240"/>
    </source>
</evidence>
<keyword evidence="9" id="KW-1185">Reference proteome</keyword>
<dbReference type="EMBL" id="CAJB01000175">
    <property type="protein sequence ID" value="CCH78126.1"/>
    <property type="molecule type" value="Genomic_DNA"/>
</dbReference>
<dbReference type="SUPFAM" id="SSF52743">
    <property type="entry name" value="Subtilisin-like"/>
    <property type="match status" value="1"/>
</dbReference>
<evidence type="ECO:0000259" key="7">
    <source>
        <dbReference type="Pfam" id="PF00082"/>
    </source>
</evidence>
<dbReference type="PANTHER" id="PTHR43806:SF11">
    <property type="entry name" value="CEREVISIN-RELATED"/>
    <property type="match status" value="1"/>
</dbReference>
<dbReference type="RefSeq" id="WP_048555084.1">
    <property type="nucleotide sequence ID" value="NZ_HF570958.1"/>
</dbReference>
<feature type="active site" description="Charge relay system" evidence="5">
    <location>
        <position position="232"/>
    </location>
</feature>
<keyword evidence="4 5" id="KW-0720">Serine protease</keyword>
<dbReference type="Proteomes" id="UP000035721">
    <property type="component" value="Unassembled WGS sequence"/>
</dbReference>
<feature type="region of interest" description="Disordered" evidence="6">
    <location>
        <begin position="453"/>
        <end position="474"/>
    </location>
</feature>
<feature type="active site" description="Charge relay system" evidence="5">
    <location>
        <position position="266"/>
    </location>
</feature>
<feature type="domain" description="Peptidase S8/S53" evidence="7">
    <location>
        <begin position="223"/>
        <end position="436"/>
    </location>
</feature>
<dbReference type="InterPro" id="IPR050131">
    <property type="entry name" value="Peptidase_S8_subtilisin-like"/>
</dbReference>
<dbReference type="PANTHER" id="PTHR43806">
    <property type="entry name" value="PEPTIDASE S8"/>
    <property type="match status" value="1"/>
</dbReference>
<dbReference type="STRING" id="1194083.BN12_2560002"/>
<organism evidence="8 9">
    <name type="scientific">Nostocoides japonicum T1-X7</name>
    <dbReference type="NCBI Taxonomy" id="1194083"/>
    <lineage>
        <taxon>Bacteria</taxon>
        <taxon>Bacillati</taxon>
        <taxon>Actinomycetota</taxon>
        <taxon>Actinomycetes</taxon>
        <taxon>Micrococcales</taxon>
        <taxon>Intrasporangiaceae</taxon>
        <taxon>Nostocoides</taxon>
    </lineage>
</organism>
<comment type="similarity">
    <text evidence="1 5">Belongs to the peptidase S8 family.</text>
</comment>
<protein>
    <recommendedName>
        <fullName evidence="7">Peptidase S8/S53 domain-containing protein</fullName>
    </recommendedName>
</protein>
<accession>A0A077LWQ0</accession>
<dbReference type="Pfam" id="PF00082">
    <property type="entry name" value="Peptidase_S8"/>
    <property type="match status" value="1"/>
</dbReference>
<dbReference type="PROSITE" id="PS51892">
    <property type="entry name" value="SUBTILASE"/>
    <property type="match status" value="1"/>
</dbReference>
<dbReference type="GO" id="GO:0004252">
    <property type="term" value="F:serine-type endopeptidase activity"/>
    <property type="evidence" value="ECO:0007669"/>
    <property type="project" value="UniProtKB-UniRule"/>
</dbReference>
<feature type="active site" description="Charge relay system" evidence="5">
    <location>
        <position position="423"/>
    </location>
</feature>
<evidence type="ECO:0000256" key="2">
    <source>
        <dbReference type="ARBA" id="ARBA00022670"/>
    </source>
</evidence>
<dbReference type="AlphaFoldDB" id="A0A077LWQ0"/>
<evidence type="ECO:0000313" key="8">
    <source>
        <dbReference type="EMBL" id="CCH78126.1"/>
    </source>
</evidence>
<comment type="caution">
    <text evidence="8">The sequence shown here is derived from an EMBL/GenBank/DDBJ whole genome shotgun (WGS) entry which is preliminary data.</text>
</comment>
<gene>
    <name evidence="8" type="ORF">BN12_2560002</name>
</gene>
<evidence type="ECO:0000256" key="3">
    <source>
        <dbReference type="ARBA" id="ARBA00022801"/>
    </source>
</evidence>
<dbReference type="Gene3D" id="3.40.50.200">
    <property type="entry name" value="Peptidase S8/S53 domain"/>
    <property type="match status" value="1"/>
</dbReference>
<evidence type="ECO:0000313" key="9">
    <source>
        <dbReference type="Proteomes" id="UP000035721"/>
    </source>
</evidence>
<dbReference type="OrthoDB" id="5177045at2"/>
<keyword evidence="2 5" id="KW-0645">Protease</keyword>
<dbReference type="InterPro" id="IPR000209">
    <property type="entry name" value="Peptidase_S8/S53_dom"/>
</dbReference>
<dbReference type="GO" id="GO:0006508">
    <property type="term" value="P:proteolysis"/>
    <property type="evidence" value="ECO:0007669"/>
    <property type="project" value="UniProtKB-KW"/>
</dbReference>
<sequence length="474" mass="47966">MSSQPTRTLTRTPAGSFVEDELVVALPYEQLLQRVLESWGAAPRVDPADHDTRLGLARVRLSAESAVSHLETEHPGWVQTARAGAVRDGYPPSALDVVTRCLRNHFRSAYAGWVPEFGKNRVVSRLHGSYVIGGGGTGSATAQPDYVVGSAGSGAAKGADGHGGRVARPDYVIGGGGTGAVEPAYVIGGGGVGVEPQYVIGGGGRSPVGGSAVTVPLRRSSPGAGIRVAVVDTSAARHPWLDGGFITPAHELFRPDGGSDPEMVAHGTFVVGLVLRQAPGATVVVREGLDEHASQDSWSLAQIVADVAAERPAVVNLSLGCLTDDNAPPLVLQAAIDALGPDTLVVAAAGNHGTASGGCPPPSWPAALDSVLAVGAVDDEGRPADFSPQAPWVDAVSAGVDVVSTLVPSTPDGPLFASWSGTSFAAAAVSGAIAAAVGPTRGAHAAWKHVASSAARDGDGRPVVPLRPLGKKPS</sequence>
<evidence type="ECO:0000256" key="4">
    <source>
        <dbReference type="ARBA" id="ARBA00022825"/>
    </source>
</evidence>
<reference evidence="8 9" key="1">
    <citation type="journal article" date="2013" name="ISME J.">
        <title>A metabolic model for members of the genus Tetrasphaera involved in enhanced biological phosphorus removal.</title>
        <authorList>
            <person name="Kristiansen R."/>
            <person name="Nguyen H.T.T."/>
            <person name="Saunders A.M."/>
            <person name="Nielsen J.L."/>
            <person name="Wimmer R."/>
            <person name="Le V.Q."/>
            <person name="McIlroy S.J."/>
            <person name="Petrovski S."/>
            <person name="Seviour R.J."/>
            <person name="Calteau A."/>
            <person name="Nielsen K.L."/>
            <person name="Nielsen P.H."/>
        </authorList>
    </citation>
    <scope>NUCLEOTIDE SEQUENCE [LARGE SCALE GENOMIC DNA]</scope>
    <source>
        <strain evidence="8 9">T1-X7</strain>
    </source>
</reference>
<dbReference type="CDD" id="cd00306">
    <property type="entry name" value="Peptidases_S8_S53"/>
    <property type="match status" value="1"/>
</dbReference>
<keyword evidence="3 5" id="KW-0378">Hydrolase</keyword>
<dbReference type="InterPro" id="IPR036852">
    <property type="entry name" value="Peptidase_S8/S53_dom_sf"/>
</dbReference>